<dbReference type="InterPro" id="IPR024927">
    <property type="entry name" value="Acid_PPase"/>
</dbReference>
<dbReference type="CTD" id="436725"/>
<evidence type="ECO:0000256" key="1">
    <source>
        <dbReference type="ARBA" id="ARBA00000032"/>
    </source>
</evidence>
<dbReference type="PANTHER" id="PTHR10161">
    <property type="entry name" value="TARTRATE-RESISTANT ACID PHOSPHATASE TYPE 5"/>
    <property type="match status" value="1"/>
</dbReference>
<keyword evidence="5 6" id="KW-0378">Hydrolase</keyword>
<dbReference type="Gene3D" id="3.60.21.10">
    <property type="match status" value="1"/>
</dbReference>
<sequence length="375" mass="42036">MFKCSYECTILQRVSIKACFFDNLKPIGLNQEPNHPQSSHAIQKKQKQTEVMDRLRCVLLVLCVQLSWTQIHTLDPATLRFVVLGDWGGIPLPPYYTPHEEAVAGELDRLARNEGVDFVLSLGDHFYFDGVKSVDDPRFKYTYEGVFSQASLLDIPWYLTAGNHDHRGNISAQIAYSNKSKRWNFPGLYYELQFAVPHTNVSVGVLMIDTVVLCGNTYDQAQPSGPEYPSAAEQQWGWISDKLASSKSDYVVVAGHYPVWSVGHHGPTSCLVKRLRPLLKKFNVTVYLSGHDHNIQFIREDDGSSYAVSGSGTVSDTATTHKGSVPPSWQLYSSPVNHTVGGLAYFQVSEHHMTLSFMQTDGKCVYQAELQKRTP</sequence>
<comment type="catalytic activity">
    <reaction evidence="1 6">
        <text>a phosphate monoester + H2O = an alcohol + phosphate</text>
        <dbReference type="Rhea" id="RHEA:15017"/>
        <dbReference type="ChEBI" id="CHEBI:15377"/>
        <dbReference type="ChEBI" id="CHEBI:30879"/>
        <dbReference type="ChEBI" id="CHEBI:43474"/>
        <dbReference type="ChEBI" id="CHEBI:67140"/>
        <dbReference type="EC" id="3.1.3.2"/>
    </reaction>
</comment>
<dbReference type="GeneID" id="117542833"/>
<evidence type="ECO:0000259" key="10">
    <source>
        <dbReference type="Pfam" id="PF00149"/>
    </source>
</evidence>
<organism evidence="11 12">
    <name type="scientific">Gymnodraco acuticeps</name>
    <name type="common">Antarctic dragonfish</name>
    <dbReference type="NCBI Taxonomy" id="8218"/>
    <lineage>
        <taxon>Eukaryota</taxon>
        <taxon>Metazoa</taxon>
        <taxon>Chordata</taxon>
        <taxon>Craniata</taxon>
        <taxon>Vertebrata</taxon>
        <taxon>Euteleostomi</taxon>
        <taxon>Actinopterygii</taxon>
        <taxon>Neopterygii</taxon>
        <taxon>Teleostei</taxon>
        <taxon>Neoteleostei</taxon>
        <taxon>Acanthomorphata</taxon>
        <taxon>Eupercaria</taxon>
        <taxon>Perciformes</taxon>
        <taxon>Notothenioidei</taxon>
        <taxon>Bathydraconidae</taxon>
        <taxon>Gymnodraco</taxon>
    </lineage>
</organism>
<dbReference type="OrthoDB" id="411211at2759"/>
<keyword evidence="4" id="KW-0732">Signal</keyword>
<reference evidence="12" key="1">
    <citation type="submission" date="2025-08" db="UniProtKB">
        <authorList>
            <consortium name="RefSeq"/>
        </authorList>
    </citation>
    <scope>IDENTIFICATION</scope>
</reference>
<dbReference type="SUPFAM" id="SSF56300">
    <property type="entry name" value="Metallo-dependent phosphatases"/>
    <property type="match status" value="1"/>
</dbReference>
<dbReference type="PIRSF" id="PIRSF000898">
    <property type="entry name" value="Acid_Ptase_5"/>
    <property type="match status" value="1"/>
</dbReference>
<evidence type="ECO:0000256" key="5">
    <source>
        <dbReference type="ARBA" id="ARBA00022801"/>
    </source>
</evidence>
<name>A0A6P8U671_GYMAC</name>
<dbReference type="AlphaFoldDB" id="A0A6P8U671"/>
<proteinExistence type="predicted"/>
<evidence type="ECO:0000256" key="4">
    <source>
        <dbReference type="ARBA" id="ARBA00022729"/>
    </source>
</evidence>
<gene>
    <name evidence="12" type="primary">acp5b</name>
</gene>
<feature type="binding site" evidence="7">
    <location>
        <position position="127"/>
    </location>
    <ligand>
        <name>Fe cation</name>
        <dbReference type="ChEBI" id="CHEBI:24875"/>
        <label>1</label>
    </ligand>
</feature>
<dbReference type="InterPro" id="IPR004843">
    <property type="entry name" value="Calcineurin-like_PHP"/>
</dbReference>
<keyword evidence="6 7" id="KW-0408">Iron</keyword>
<keyword evidence="8" id="KW-1015">Disulfide bond</keyword>
<evidence type="ECO:0000313" key="12">
    <source>
        <dbReference type="RefSeq" id="XP_034066590.1"/>
    </source>
</evidence>
<feature type="binding site" evidence="7">
    <location>
        <position position="124"/>
    </location>
    <ligand>
        <name>Fe cation</name>
        <dbReference type="ChEBI" id="CHEBI:24875"/>
        <label>1</label>
    </ligand>
</feature>
<dbReference type="GlyCosmos" id="A0A6P8U671">
    <property type="glycosylation" value="1 site, No reported glycans"/>
</dbReference>
<dbReference type="FunFam" id="3.60.21.10:FF:000062">
    <property type="entry name" value="Tartrate-resistant acid phosphatase type 5"/>
    <property type="match status" value="1"/>
</dbReference>
<feature type="binding site" evidence="7">
    <location>
        <position position="291"/>
    </location>
    <ligand>
        <name>Fe cation</name>
        <dbReference type="ChEBI" id="CHEBI:24875"/>
        <label>2</label>
    </ligand>
</feature>
<evidence type="ECO:0000256" key="2">
    <source>
        <dbReference type="ARBA" id="ARBA00012646"/>
    </source>
</evidence>
<dbReference type="Proteomes" id="UP000515161">
    <property type="component" value="Unplaced"/>
</dbReference>
<dbReference type="CDD" id="cd07378">
    <property type="entry name" value="MPP_ACP5"/>
    <property type="match status" value="1"/>
</dbReference>
<dbReference type="EC" id="3.1.3.2" evidence="2 6"/>
<dbReference type="InParanoid" id="A0A6P8U671"/>
<evidence type="ECO:0000256" key="3">
    <source>
        <dbReference type="ARBA" id="ARBA00015822"/>
    </source>
</evidence>
<dbReference type="GO" id="GO:0046872">
    <property type="term" value="F:metal ion binding"/>
    <property type="evidence" value="ECO:0007669"/>
    <property type="project" value="UniProtKB-KW"/>
</dbReference>
<accession>A0A6P8U671</accession>
<comment type="cofactor">
    <cofactor evidence="7">
        <name>Fe cation</name>
        <dbReference type="ChEBI" id="CHEBI:24875"/>
    </cofactor>
    <text evidence="7">Binds 2 iron ions per subunit.</text>
</comment>
<feature type="binding site" evidence="7">
    <location>
        <position position="86"/>
    </location>
    <ligand>
        <name>Fe cation</name>
        <dbReference type="ChEBI" id="CHEBI:24875"/>
        <label>1</label>
    </ligand>
</feature>
<dbReference type="PANTHER" id="PTHR10161:SF29">
    <property type="entry name" value="TARTRATE-RESISTANT ACID PHOSPHATASE TYPE 5"/>
    <property type="match status" value="1"/>
</dbReference>
<dbReference type="RefSeq" id="XP_034066590.1">
    <property type="nucleotide sequence ID" value="XM_034210699.1"/>
</dbReference>
<feature type="domain" description="Calcineurin-like phosphoesterase" evidence="10">
    <location>
        <begin position="79"/>
        <end position="293"/>
    </location>
</feature>
<feature type="disulfide bond" evidence="8">
    <location>
        <begin position="214"/>
        <end position="270"/>
    </location>
</feature>
<protein>
    <recommendedName>
        <fullName evidence="3 6">Tartrate-resistant acid phosphatase type 5</fullName>
        <ecNumber evidence="2 6">3.1.3.2</ecNumber>
    </recommendedName>
</protein>
<evidence type="ECO:0000256" key="6">
    <source>
        <dbReference type="PIRNR" id="PIRNR000898"/>
    </source>
</evidence>
<dbReference type="GO" id="GO:0003993">
    <property type="term" value="F:acid phosphatase activity"/>
    <property type="evidence" value="ECO:0007669"/>
    <property type="project" value="UniProtKB-UniRule"/>
</dbReference>
<evidence type="ECO:0000256" key="7">
    <source>
        <dbReference type="PIRSR" id="PIRSR000898-1"/>
    </source>
</evidence>
<keyword evidence="11" id="KW-1185">Reference proteome</keyword>
<evidence type="ECO:0000313" key="11">
    <source>
        <dbReference type="Proteomes" id="UP000515161"/>
    </source>
</evidence>
<dbReference type="GO" id="GO:0045453">
    <property type="term" value="P:bone resorption"/>
    <property type="evidence" value="ECO:0007669"/>
    <property type="project" value="TreeGrafter"/>
</dbReference>
<dbReference type="Pfam" id="PF00149">
    <property type="entry name" value="Metallophos"/>
    <property type="match status" value="1"/>
</dbReference>
<feature type="binding site" evidence="7">
    <location>
        <position position="293"/>
    </location>
    <ligand>
        <name>Fe cation</name>
        <dbReference type="ChEBI" id="CHEBI:24875"/>
        <label>1</label>
    </ligand>
</feature>
<evidence type="ECO:0000256" key="9">
    <source>
        <dbReference type="PIRSR" id="PIRSR000898-3"/>
    </source>
</evidence>
<keyword evidence="7" id="KW-0479">Metal-binding</keyword>
<dbReference type="KEGG" id="gacu:117542833"/>
<feature type="binding site" evidence="7">
    <location>
        <position position="256"/>
    </location>
    <ligand>
        <name>Fe cation</name>
        <dbReference type="ChEBI" id="CHEBI:24875"/>
        <label>2</label>
    </ligand>
</feature>
<evidence type="ECO:0000256" key="8">
    <source>
        <dbReference type="PIRSR" id="PIRSR000898-2"/>
    </source>
</evidence>
<feature type="binding site" evidence="7">
    <location>
        <position position="124"/>
    </location>
    <ligand>
        <name>Fe cation</name>
        <dbReference type="ChEBI" id="CHEBI:24875"/>
        <label>2</label>
    </ligand>
</feature>
<feature type="glycosylation site" description="N-linked (GlcNAc...) asparagine" evidence="9">
    <location>
        <position position="169"/>
    </location>
</feature>
<feature type="binding site" evidence="7">
    <location>
        <position position="163"/>
    </location>
    <ligand>
        <name>Fe cation</name>
        <dbReference type="ChEBI" id="CHEBI:24875"/>
        <label>2</label>
    </ligand>
</feature>
<dbReference type="InterPro" id="IPR029052">
    <property type="entry name" value="Metallo-depent_PP-like"/>
</dbReference>
<dbReference type="InterPro" id="IPR051558">
    <property type="entry name" value="Metallophosphoesterase_PAP"/>
</dbReference>